<gene>
    <name evidence="6" type="ordered locus">Dred_0359</name>
</gene>
<dbReference type="GO" id="GO:0006298">
    <property type="term" value="P:mismatch repair"/>
    <property type="evidence" value="ECO:0007669"/>
    <property type="project" value="InterPro"/>
</dbReference>
<dbReference type="InterPro" id="IPR027417">
    <property type="entry name" value="P-loop_NTPase"/>
</dbReference>
<feature type="transmembrane region" description="Helical" evidence="4">
    <location>
        <begin position="55"/>
        <end position="71"/>
    </location>
</feature>
<evidence type="ECO:0000256" key="2">
    <source>
        <dbReference type="ARBA" id="ARBA00022840"/>
    </source>
</evidence>
<dbReference type="SMART" id="SM00534">
    <property type="entry name" value="MUTSac"/>
    <property type="match status" value="1"/>
</dbReference>
<feature type="transmembrane region" description="Helical" evidence="4">
    <location>
        <begin position="213"/>
        <end position="232"/>
    </location>
</feature>
<keyword evidence="3" id="KW-0238">DNA-binding</keyword>
<dbReference type="eggNOG" id="COG0249">
    <property type="taxonomic scope" value="Bacteria"/>
</dbReference>
<keyword evidence="2" id="KW-0067">ATP-binding</keyword>
<dbReference type="SUPFAM" id="SSF52540">
    <property type="entry name" value="P-loop containing nucleoside triphosphate hydrolases"/>
    <property type="match status" value="1"/>
</dbReference>
<keyword evidence="1" id="KW-0547">Nucleotide-binding</keyword>
<keyword evidence="4" id="KW-0472">Membrane</keyword>
<feature type="transmembrane region" description="Helical" evidence="4">
    <location>
        <begin position="441"/>
        <end position="467"/>
    </location>
</feature>
<dbReference type="InterPro" id="IPR045076">
    <property type="entry name" value="MutS"/>
</dbReference>
<evidence type="ECO:0000256" key="4">
    <source>
        <dbReference type="SAM" id="Phobius"/>
    </source>
</evidence>
<dbReference type="STRING" id="349161.Dred_0359"/>
<dbReference type="Gene3D" id="3.40.50.300">
    <property type="entry name" value="P-loop containing nucleotide triphosphate hydrolases"/>
    <property type="match status" value="1"/>
</dbReference>
<accession>A4J1F4</accession>
<dbReference type="PANTHER" id="PTHR11361:SF99">
    <property type="entry name" value="DNA MISMATCH REPAIR PROTEIN"/>
    <property type="match status" value="1"/>
</dbReference>
<evidence type="ECO:0000256" key="1">
    <source>
        <dbReference type="ARBA" id="ARBA00022741"/>
    </source>
</evidence>
<evidence type="ECO:0000313" key="7">
    <source>
        <dbReference type="Proteomes" id="UP000001556"/>
    </source>
</evidence>
<organism evidence="6 7">
    <name type="scientific">Desulforamulus reducens (strain ATCC BAA-1160 / DSM 100696 / MI-1)</name>
    <name type="common">Desulfotomaculum reducens</name>
    <dbReference type="NCBI Taxonomy" id="349161"/>
    <lineage>
        <taxon>Bacteria</taxon>
        <taxon>Bacillati</taxon>
        <taxon>Bacillota</taxon>
        <taxon>Clostridia</taxon>
        <taxon>Eubacteriales</taxon>
        <taxon>Peptococcaceae</taxon>
        <taxon>Desulforamulus</taxon>
    </lineage>
</organism>
<dbReference type="CDD" id="cd03283">
    <property type="entry name" value="ABC_MutS-like"/>
    <property type="match status" value="1"/>
</dbReference>
<dbReference type="Proteomes" id="UP000001556">
    <property type="component" value="Chromosome"/>
</dbReference>
<protein>
    <submittedName>
        <fullName evidence="6">DNA mismatch repair protein MutS domain protein</fullName>
    </submittedName>
</protein>
<dbReference type="Pfam" id="PF00488">
    <property type="entry name" value="MutS_V"/>
    <property type="match status" value="1"/>
</dbReference>
<dbReference type="KEGG" id="drm:Dred_0359"/>
<keyword evidence="7" id="KW-1185">Reference proteome</keyword>
<proteinExistence type="predicted"/>
<name>A4J1F4_DESRM</name>
<keyword evidence="4" id="KW-0812">Transmembrane</keyword>
<reference evidence="6 7" key="1">
    <citation type="submission" date="2007-03" db="EMBL/GenBank/DDBJ databases">
        <title>Complete sequence of Desulfotomaculum reducens MI-1.</title>
        <authorList>
            <consortium name="US DOE Joint Genome Institute"/>
            <person name="Copeland A."/>
            <person name="Lucas S."/>
            <person name="Lapidus A."/>
            <person name="Barry K."/>
            <person name="Detter J.C."/>
            <person name="Glavina del Rio T."/>
            <person name="Hammon N."/>
            <person name="Israni S."/>
            <person name="Dalin E."/>
            <person name="Tice H."/>
            <person name="Pitluck S."/>
            <person name="Sims D."/>
            <person name="Brettin T."/>
            <person name="Bruce D."/>
            <person name="Han C."/>
            <person name="Tapia R."/>
            <person name="Schmutz J."/>
            <person name="Larimer F."/>
            <person name="Land M."/>
            <person name="Hauser L."/>
            <person name="Kyrpides N."/>
            <person name="Kim E."/>
            <person name="Tebo B.M."/>
            <person name="Richardson P."/>
        </authorList>
    </citation>
    <scope>NUCLEOTIDE SEQUENCE [LARGE SCALE GENOMIC DNA]</scope>
    <source>
        <strain evidence="6 7">MI-1</strain>
    </source>
</reference>
<feature type="transmembrane region" description="Helical" evidence="4">
    <location>
        <begin position="31"/>
        <end position="49"/>
    </location>
</feature>
<dbReference type="InterPro" id="IPR000432">
    <property type="entry name" value="DNA_mismatch_repair_MutS_C"/>
</dbReference>
<evidence type="ECO:0000313" key="6">
    <source>
        <dbReference type="EMBL" id="ABO48907.1"/>
    </source>
</evidence>
<sequence length="598" mass="67897">MEQHIKKIYQKNKERYEIELDGLKKTDNTFVFSRSVVALSVVGLLLYAYLKGLSYLYLSTVPLVFLFLVMVNKHQRVKKQMTQLESLVQINERALLRLCGQWTGFQQRGEEYIASEHPYSGDLNIFGQGSLFQYLNAANLVTGNEALAKLLSAEEPCYEQIRPRQSAIKDLAARLDWRQLLQAMGMGSGYKPEDAIKLWNWAREKPLFLHGKLIYLLWLLPITTLILLILMSQRLVPSYVPLILLILQVILVTASQAIISRKFKDTERSAAELARLSRLLKYIEGEEFQAPLLVELQNRLIQKKQTASQQVKALEKIAALINLRYSVVYHFINALIFCDLYTLRTLEQWKSQYGTHLEQWFRVIGQFEALSSLATLAHDNPHWAFPEVTKAGPYLTATTLGHPLINAETRVSNDVSLPQPGTVHIITGSNMSGKSTLLRTVGINLVLAYAGAPVCASFLSCSLMSIYTSMRIQDNLEESTSSFYAELKRIKLVIEATRQGKSLIFLLDEIFRGTNSRDRITGARTVIKNLALQPAIGFVTTHDLELSTLENEYPQHIKNYHFTDEIIENKITFDYRLKEGVSQTTNAIALMKMVGIDV</sequence>
<keyword evidence="4" id="KW-1133">Transmembrane helix</keyword>
<feature type="domain" description="DNA mismatch repair proteins mutS family" evidence="5">
    <location>
        <begin position="421"/>
        <end position="597"/>
    </location>
</feature>
<dbReference type="GO" id="GO:0005829">
    <property type="term" value="C:cytosol"/>
    <property type="evidence" value="ECO:0007669"/>
    <property type="project" value="TreeGrafter"/>
</dbReference>
<dbReference type="GO" id="GO:0140664">
    <property type="term" value="F:ATP-dependent DNA damage sensor activity"/>
    <property type="evidence" value="ECO:0007669"/>
    <property type="project" value="InterPro"/>
</dbReference>
<dbReference type="AlphaFoldDB" id="A4J1F4"/>
<dbReference type="RefSeq" id="WP_011876745.1">
    <property type="nucleotide sequence ID" value="NC_009253.1"/>
</dbReference>
<dbReference type="FunFam" id="3.40.50.300:FF:001552">
    <property type="entry name" value="Mismatch repair ATPase (MutS family)"/>
    <property type="match status" value="1"/>
</dbReference>
<feature type="transmembrane region" description="Helical" evidence="4">
    <location>
        <begin position="238"/>
        <end position="259"/>
    </location>
</feature>
<dbReference type="GO" id="GO:0005524">
    <property type="term" value="F:ATP binding"/>
    <property type="evidence" value="ECO:0007669"/>
    <property type="project" value="UniProtKB-KW"/>
</dbReference>
<dbReference type="GO" id="GO:0030983">
    <property type="term" value="F:mismatched DNA binding"/>
    <property type="evidence" value="ECO:0007669"/>
    <property type="project" value="InterPro"/>
</dbReference>
<dbReference type="HOGENOM" id="CLU_030717_0_0_9"/>
<dbReference type="EMBL" id="CP000612">
    <property type="protein sequence ID" value="ABO48907.1"/>
    <property type="molecule type" value="Genomic_DNA"/>
</dbReference>
<dbReference type="PANTHER" id="PTHR11361">
    <property type="entry name" value="DNA MISMATCH REPAIR PROTEIN MUTS FAMILY MEMBER"/>
    <property type="match status" value="1"/>
</dbReference>
<dbReference type="OrthoDB" id="9802448at2"/>
<evidence type="ECO:0000256" key="3">
    <source>
        <dbReference type="ARBA" id="ARBA00023125"/>
    </source>
</evidence>
<evidence type="ECO:0000259" key="5">
    <source>
        <dbReference type="SMART" id="SM00534"/>
    </source>
</evidence>